<gene>
    <name evidence="3" type="ORF">BDN71DRAFT_1523410</name>
</gene>
<dbReference type="InterPro" id="IPR000073">
    <property type="entry name" value="AB_hydrolase_1"/>
</dbReference>
<dbReference type="InterPro" id="IPR050266">
    <property type="entry name" value="AB_hydrolase_sf"/>
</dbReference>
<protein>
    <submittedName>
        <fullName evidence="3">Alpha/beta-hydrolase</fullName>
    </submittedName>
</protein>
<evidence type="ECO:0000256" key="1">
    <source>
        <dbReference type="SAM" id="SignalP"/>
    </source>
</evidence>
<evidence type="ECO:0000313" key="3">
    <source>
        <dbReference type="EMBL" id="KAF9490467.1"/>
    </source>
</evidence>
<dbReference type="EMBL" id="MU154641">
    <property type="protein sequence ID" value="KAF9490467.1"/>
    <property type="molecule type" value="Genomic_DNA"/>
</dbReference>
<sequence>MSLRLSPFVFLFLSLLSFVFAATTSKIVTSADGTKIYADATGDPKKQSIVFVHGFALSGVVFDRFFANKRLANYYLVRYDMRGHGRSDKPATADAHTSIRYSQDFTAVMNGFGLKKPIFVGWYVPPSAIHKTPLLTLDSQESCGQPSYLAAIITDIVANNDVLPIAGAVALDGSPGINADIIPTIASPFLLNTLPAFNGNDDVTAALATRQSFVDGLFKDPAKVDFSIKAQYLGQTVVQPPAVSALVSMRPQDPTKLFAAGDAGKLPLQVLFGTSDRMVVADGVVSTFAPHFGNKLYVSKVDGGHALFDDNPEGMIDQLTWFVQKVTTGTSPRSIIYAREH</sequence>
<accession>A0A9P5ZLI0</accession>
<proteinExistence type="predicted"/>
<dbReference type="PANTHER" id="PTHR43798:SF33">
    <property type="entry name" value="HYDROLASE, PUTATIVE (AFU_ORTHOLOGUE AFUA_2G14860)-RELATED"/>
    <property type="match status" value="1"/>
</dbReference>
<dbReference type="Gene3D" id="3.40.50.1820">
    <property type="entry name" value="alpha/beta hydrolase"/>
    <property type="match status" value="1"/>
</dbReference>
<name>A0A9P5ZLI0_PLEER</name>
<dbReference type="PANTHER" id="PTHR43798">
    <property type="entry name" value="MONOACYLGLYCEROL LIPASE"/>
    <property type="match status" value="1"/>
</dbReference>
<evidence type="ECO:0000313" key="4">
    <source>
        <dbReference type="Proteomes" id="UP000807025"/>
    </source>
</evidence>
<keyword evidence="1" id="KW-0732">Signal</keyword>
<organism evidence="3 4">
    <name type="scientific">Pleurotus eryngii</name>
    <name type="common">Boletus of the steppes</name>
    <dbReference type="NCBI Taxonomy" id="5323"/>
    <lineage>
        <taxon>Eukaryota</taxon>
        <taxon>Fungi</taxon>
        <taxon>Dikarya</taxon>
        <taxon>Basidiomycota</taxon>
        <taxon>Agaricomycotina</taxon>
        <taxon>Agaricomycetes</taxon>
        <taxon>Agaricomycetidae</taxon>
        <taxon>Agaricales</taxon>
        <taxon>Pleurotineae</taxon>
        <taxon>Pleurotaceae</taxon>
        <taxon>Pleurotus</taxon>
    </lineage>
</organism>
<feature type="signal peptide" evidence="1">
    <location>
        <begin position="1"/>
        <end position="21"/>
    </location>
</feature>
<feature type="domain" description="AB hydrolase-1" evidence="2">
    <location>
        <begin position="49"/>
        <end position="122"/>
    </location>
</feature>
<keyword evidence="4" id="KW-1185">Reference proteome</keyword>
<dbReference type="InterPro" id="IPR029058">
    <property type="entry name" value="AB_hydrolase_fold"/>
</dbReference>
<comment type="caution">
    <text evidence="3">The sequence shown here is derived from an EMBL/GenBank/DDBJ whole genome shotgun (WGS) entry which is preliminary data.</text>
</comment>
<dbReference type="GO" id="GO:0016020">
    <property type="term" value="C:membrane"/>
    <property type="evidence" value="ECO:0007669"/>
    <property type="project" value="TreeGrafter"/>
</dbReference>
<dbReference type="OrthoDB" id="408373at2759"/>
<feature type="chain" id="PRO_5040237040" evidence="1">
    <location>
        <begin position="22"/>
        <end position="341"/>
    </location>
</feature>
<evidence type="ECO:0000259" key="2">
    <source>
        <dbReference type="Pfam" id="PF00561"/>
    </source>
</evidence>
<dbReference type="Proteomes" id="UP000807025">
    <property type="component" value="Unassembled WGS sequence"/>
</dbReference>
<dbReference type="SUPFAM" id="SSF53474">
    <property type="entry name" value="alpha/beta-Hydrolases"/>
    <property type="match status" value="2"/>
</dbReference>
<dbReference type="AlphaFoldDB" id="A0A9P5ZLI0"/>
<reference evidence="3" key="1">
    <citation type="submission" date="2020-11" db="EMBL/GenBank/DDBJ databases">
        <authorList>
            <consortium name="DOE Joint Genome Institute"/>
            <person name="Ahrendt S."/>
            <person name="Riley R."/>
            <person name="Andreopoulos W."/>
            <person name="Labutti K."/>
            <person name="Pangilinan J."/>
            <person name="Ruiz-Duenas F.J."/>
            <person name="Barrasa J.M."/>
            <person name="Sanchez-Garcia M."/>
            <person name="Camarero S."/>
            <person name="Miyauchi S."/>
            <person name="Serrano A."/>
            <person name="Linde D."/>
            <person name="Babiker R."/>
            <person name="Drula E."/>
            <person name="Ayuso-Fernandez I."/>
            <person name="Pacheco R."/>
            <person name="Padilla G."/>
            <person name="Ferreira P."/>
            <person name="Barriuso J."/>
            <person name="Kellner H."/>
            <person name="Castanera R."/>
            <person name="Alfaro M."/>
            <person name="Ramirez L."/>
            <person name="Pisabarro A.G."/>
            <person name="Kuo A."/>
            <person name="Tritt A."/>
            <person name="Lipzen A."/>
            <person name="He G."/>
            <person name="Yan M."/>
            <person name="Ng V."/>
            <person name="Cullen D."/>
            <person name="Martin F."/>
            <person name="Rosso M.-N."/>
            <person name="Henrissat B."/>
            <person name="Hibbett D."/>
            <person name="Martinez A.T."/>
            <person name="Grigoriev I.V."/>
        </authorList>
    </citation>
    <scope>NUCLEOTIDE SEQUENCE</scope>
    <source>
        <strain evidence="3">ATCC 90797</strain>
    </source>
</reference>
<dbReference type="Pfam" id="PF00561">
    <property type="entry name" value="Abhydrolase_1"/>
    <property type="match status" value="1"/>
</dbReference>